<dbReference type="OrthoDB" id="2044389at2"/>
<feature type="domain" description="DUF4316" evidence="2">
    <location>
        <begin position="46"/>
        <end position="82"/>
    </location>
</feature>
<gene>
    <name evidence="3" type="ORF">HHT355_1895</name>
</gene>
<evidence type="ECO:0000256" key="1">
    <source>
        <dbReference type="SAM" id="MobiDB-lite"/>
    </source>
</evidence>
<feature type="region of interest" description="Disordered" evidence="1">
    <location>
        <begin position="1"/>
        <end position="37"/>
    </location>
</feature>
<organism evidence="3 4">
    <name type="scientific">Herbinix hemicellulosilytica</name>
    <dbReference type="NCBI Taxonomy" id="1564487"/>
    <lineage>
        <taxon>Bacteria</taxon>
        <taxon>Bacillati</taxon>
        <taxon>Bacillota</taxon>
        <taxon>Clostridia</taxon>
        <taxon>Lachnospirales</taxon>
        <taxon>Lachnospiraceae</taxon>
        <taxon>Herbinix</taxon>
    </lineage>
</organism>
<dbReference type="Pfam" id="PF14195">
    <property type="entry name" value="DUF4316"/>
    <property type="match status" value="1"/>
</dbReference>
<dbReference type="AlphaFoldDB" id="A0A0H5SI00"/>
<feature type="compositionally biased region" description="Basic and acidic residues" evidence="1">
    <location>
        <begin position="1"/>
        <end position="17"/>
    </location>
</feature>
<keyword evidence="4" id="KW-1185">Reference proteome</keyword>
<sequence>MAEERKGTSIEKWDDVNGRSGDTETSVVEKTDGSGRKIGERLGEQMRNIEDAVEQNNNSLDGVINNLPEQEDAKESVLKKLREREKAVDEEREKNQKSICPVKDRERDV</sequence>
<feature type="compositionally biased region" description="Basic and acidic residues" evidence="1">
    <location>
        <begin position="27"/>
        <end position="37"/>
    </location>
</feature>
<dbReference type="EMBL" id="CVTD020000019">
    <property type="protein sequence ID" value="CRZ35094.1"/>
    <property type="molecule type" value="Genomic_DNA"/>
</dbReference>
<evidence type="ECO:0000313" key="4">
    <source>
        <dbReference type="Proteomes" id="UP000236497"/>
    </source>
</evidence>
<name>A0A0H5SI00_HERHM</name>
<evidence type="ECO:0000259" key="2">
    <source>
        <dbReference type="Pfam" id="PF14195"/>
    </source>
</evidence>
<evidence type="ECO:0000313" key="3">
    <source>
        <dbReference type="EMBL" id="CRZ35094.1"/>
    </source>
</evidence>
<accession>A0A0H5SI00</accession>
<protein>
    <recommendedName>
        <fullName evidence="2">DUF4316 domain-containing protein</fullName>
    </recommendedName>
</protein>
<reference evidence="3 4" key="1">
    <citation type="submission" date="2015-06" db="EMBL/GenBank/DDBJ databases">
        <authorList>
            <person name="Wibberg Daniel"/>
        </authorList>
    </citation>
    <scope>NUCLEOTIDE SEQUENCE [LARGE SCALE GENOMIC DNA]</scope>
    <source>
        <strain evidence="3 4">T3/55T</strain>
    </source>
</reference>
<dbReference type="Proteomes" id="UP000236497">
    <property type="component" value="Unassembled WGS sequence"/>
</dbReference>
<dbReference type="InterPro" id="IPR025465">
    <property type="entry name" value="DUF4316"/>
</dbReference>
<dbReference type="RefSeq" id="WP_103203194.1">
    <property type="nucleotide sequence ID" value="NZ_CVTD020000019.1"/>
</dbReference>
<proteinExistence type="predicted"/>
<feature type="region of interest" description="Disordered" evidence="1">
    <location>
        <begin position="84"/>
        <end position="109"/>
    </location>
</feature>